<dbReference type="AlphaFoldDB" id="A0A2H0R3L4"/>
<proteinExistence type="inferred from homology"/>
<dbReference type="PANTHER" id="PTHR43707">
    <property type="entry name" value="HISTIDYL-TRNA SYNTHETASE"/>
    <property type="match status" value="1"/>
</dbReference>
<dbReference type="InterPro" id="IPR045864">
    <property type="entry name" value="aa-tRNA-synth_II/BPL/LPL"/>
</dbReference>
<feature type="binding site" evidence="6">
    <location>
        <position position="277"/>
    </location>
    <ligand>
        <name>L-histidine</name>
        <dbReference type="ChEBI" id="CHEBI:57595"/>
    </ligand>
</feature>
<keyword evidence="5" id="KW-0963">Cytoplasm</keyword>
<comment type="subunit">
    <text evidence="5">Homodimer.</text>
</comment>
<dbReference type="GO" id="GO:0005524">
    <property type="term" value="F:ATP binding"/>
    <property type="evidence" value="ECO:0007669"/>
    <property type="project" value="UniProtKB-UniRule"/>
</dbReference>
<comment type="catalytic activity">
    <reaction evidence="4 5">
        <text>tRNA(His) + L-histidine + ATP = L-histidyl-tRNA(His) + AMP + diphosphate + H(+)</text>
        <dbReference type="Rhea" id="RHEA:17313"/>
        <dbReference type="Rhea" id="RHEA-COMP:9665"/>
        <dbReference type="Rhea" id="RHEA-COMP:9689"/>
        <dbReference type="ChEBI" id="CHEBI:15378"/>
        <dbReference type="ChEBI" id="CHEBI:30616"/>
        <dbReference type="ChEBI" id="CHEBI:33019"/>
        <dbReference type="ChEBI" id="CHEBI:57595"/>
        <dbReference type="ChEBI" id="CHEBI:78442"/>
        <dbReference type="ChEBI" id="CHEBI:78527"/>
        <dbReference type="ChEBI" id="CHEBI:456215"/>
        <dbReference type="EC" id="6.1.1.21"/>
    </reaction>
</comment>
<evidence type="ECO:0000256" key="2">
    <source>
        <dbReference type="ARBA" id="ARBA00022741"/>
    </source>
</evidence>
<organism evidence="9 10">
    <name type="scientific">Candidatus Yanofskybacteria bacterium CG10_big_fil_rev_8_21_14_0_10_46_23</name>
    <dbReference type="NCBI Taxonomy" id="1975098"/>
    <lineage>
        <taxon>Bacteria</taxon>
        <taxon>Candidatus Yanofskyibacteriota</taxon>
    </lineage>
</organism>
<keyword evidence="2 5" id="KW-0547">Nucleotide-binding</keyword>
<feature type="binding site" evidence="6">
    <location>
        <position position="132"/>
    </location>
    <ligand>
        <name>L-histidine</name>
        <dbReference type="ChEBI" id="CHEBI:57595"/>
    </ligand>
</feature>
<evidence type="ECO:0000256" key="5">
    <source>
        <dbReference type="HAMAP-Rule" id="MF_00127"/>
    </source>
</evidence>
<gene>
    <name evidence="5" type="primary">hisS</name>
    <name evidence="9" type="ORF">COV31_03180</name>
</gene>
<dbReference type="EC" id="6.1.1.21" evidence="5"/>
<dbReference type="GO" id="GO:0004821">
    <property type="term" value="F:histidine-tRNA ligase activity"/>
    <property type="evidence" value="ECO:0007669"/>
    <property type="project" value="UniProtKB-UniRule"/>
</dbReference>
<dbReference type="InterPro" id="IPR004154">
    <property type="entry name" value="Anticodon-bd"/>
</dbReference>
<keyword evidence="3 5" id="KW-0030">Aminoacyl-tRNA synthetase</keyword>
<accession>A0A2H0R3L4</accession>
<dbReference type="GO" id="GO:0006427">
    <property type="term" value="P:histidyl-tRNA aminoacylation"/>
    <property type="evidence" value="ECO:0007669"/>
    <property type="project" value="UniProtKB-UniRule"/>
</dbReference>
<evidence type="ECO:0000256" key="3">
    <source>
        <dbReference type="ARBA" id="ARBA00023146"/>
    </source>
</evidence>
<sequence length="461" mass="52395">MIKKNTAEEEEEIQRTRKRKPKIQSVKGMADILPEEQIFWRHLRRKGLKVLEDYGYRQVETPVLEYTKLFTDSIGAGTDVIDKELYSLKTKGGDELSLRPEGTAPVVRAYVENGMNVWPSPIQLYYDMPMFRHDQPQQGRTRQFNQIGVELFGVAGPIGDAQVILIAFKFLQAIGLRKILVKINSIGSGESRKEYIKKLKDFIRPKLRKLPAEDRLRYKTNILRMFDSKNEKTQEIMAEAPQILDHLDKASKDHFKKVIEFLDDLEIPYVLDPTLVRGLDYYTKTVFEIVPEEKPSKKSDGKEEETKSEDKKRAPLTLIAGGRYDRLVDKMGGPKTPGVGWAAGVERIILTLKENKISVSEGRATPQIFVAQLGDAGQRKGMCLFERLIQANVNTVTSLGRESIKSQLRVADKVGAPYALIVGQKEALDETVILRDMESGIQEVLPIDKIIDIVQKRLKNK</sequence>
<dbReference type="InterPro" id="IPR036621">
    <property type="entry name" value="Anticodon-bd_dom_sf"/>
</dbReference>
<comment type="caution">
    <text evidence="9">The sequence shown here is derived from an EMBL/GenBank/DDBJ whole genome shotgun (WGS) entry which is preliminary data.</text>
</comment>
<evidence type="ECO:0000256" key="6">
    <source>
        <dbReference type="PIRSR" id="PIRSR001549-1"/>
    </source>
</evidence>
<dbReference type="Gene3D" id="3.40.50.800">
    <property type="entry name" value="Anticodon-binding domain"/>
    <property type="match status" value="1"/>
</dbReference>
<evidence type="ECO:0000259" key="8">
    <source>
        <dbReference type="PROSITE" id="PS50862"/>
    </source>
</evidence>
<dbReference type="NCBIfam" id="TIGR00442">
    <property type="entry name" value="hisS"/>
    <property type="match status" value="1"/>
</dbReference>
<dbReference type="InterPro" id="IPR041715">
    <property type="entry name" value="HisRS-like_core"/>
</dbReference>
<feature type="binding site" evidence="6">
    <location>
        <begin position="101"/>
        <end position="103"/>
    </location>
    <ligand>
        <name>L-histidine</name>
        <dbReference type="ChEBI" id="CHEBI:57595"/>
    </ligand>
</feature>
<feature type="domain" description="Aminoacyl-transfer RNA synthetases class-II family profile" evidence="8">
    <location>
        <begin position="1"/>
        <end position="366"/>
    </location>
</feature>
<dbReference type="Pfam" id="PF03129">
    <property type="entry name" value="HGTP_anticodon"/>
    <property type="match status" value="1"/>
</dbReference>
<feature type="region of interest" description="Disordered" evidence="7">
    <location>
        <begin position="293"/>
        <end position="314"/>
    </location>
</feature>
<dbReference type="InterPro" id="IPR015807">
    <property type="entry name" value="His-tRNA-ligase"/>
</dbReference>
<keyword evidence="5" id="KW-0067">ATP-binding</keyword>
<evidence type="ECO:0000256" key="4">
    <source>
        <dbReference type="ARBA" id="ARBA00047639"/>
    </source>
</evidence>
<dbReference type="Pfam" id="PF13393">
    <property type="entry name" value="tRNA-synt_His"/>
    <property type="match status" value="1"/>
</dbReference>
<evidence type="ECO:0000256" key="7">
    <source>
        <dbReference type="SAM" id="MobiDB-lite"/>
    </source>
</evidence>
<feature type="binding site" evidence="6">
    <location>
        <begin position="281"/>
        <end position="282"/>
    </location>
    <ligand>
        <name>L-histidine</name>
        <dbReference type="ChEBI" id="CHEBI:57595"/>
    </ligand>
</feature>
<dbReference type="CDD" id="cd00773">
    <property type="entry name" value="HisRS-like_core"/>
    <property type="match status" value="1"/>
</dbReference>
<dbReference type="HAMAP" id="MF_00127">
    <property type="entry name" value="His_tRNA_synth"/>
    <property type="match status" value="1"/>
</dbReference>
<evidence type="ECO:0000256" key="1">
    <source>
        <dbReference type="ARBA" id="ARBA00008226"/>
    </source>
</evidence>
<dbReference type="PROSITE" id="PS50862">
    <property type="entry name" value="AA_TRNA_LIGASE_II"/>
    <property type="match status" value="1"/>
</dbReference>
<dbReference type="GO" id="GO:0005737">
    <property type="term" value="C:cytoplasm"/>
    <property type="evidence" value="ECO:0007669"/>
    <property type="project" value="UniProtKB-SubCell"/>
</dbReference>
<name>A0A2H0R3L4_9BACT</name>
<dbReference type="Proteomes" id="UP000230232">
    <property type="component" value="Unassembled WGS sequence"/>
</dbReference>
<reference evidence="9 10" key="1">
    <citation type="submission" date="2017-09" db="EMBL/GenBank/DDBJ databases">
        <title>Depth-based differentiation of microbial function through sediment-hosted aquifers and enrichment of novel symbionts in the deep terrestrial subsurface.</title>
        <authorList>
            <person name="Probst A.J."/>
            <person name="Ladd B."/>
            <person name="Jarett J.K."/>
            <person name="Geller-Mcgrath D.E."/>
            <person name="Sieber C.M."/>
            <person name="Emerson J.B."/>
            <person name="Anantharaman K."/>
            <person name="Thomas B.C."/>
            <person name="Malmstrom R."/>
            <person name="Stieglmeier M."/>
            <person name="Klingl A."/>
            <person name="Woyke T."/>
            <person name="Ryan C.M."/>
            <person name="Banfield J.F."/>
        </authorList>
    </citation>
    <scope>NUCLEOTIDE SEQUENCE [LARGE SCALE GENOMIC DNA]</scope>
    <source>
        <strain evidence="9">CG10_big_fil_rev_8_21_14_0_10_46_23</strain>
    </source>
</reference>
<dbReference type="PANTHER" id="PTHR43707:SF1">
    <property type="entry name" value="HISTIDINE--TRNA LIGASE, MITOCHONDRIAL-RELATED"/>
    <property type="match status" value="1"/>
</dbReference>
<dbReference type="InterPro" id="IPR004516">
    <property type="entry name" value="HisRS/HisZ"/>
</dbReference>
<keyword evidence="5" id="KW-0648">Protein biosynthesis</keyword>
<feature type="region of interest" description="Disordered" evidence="7">
    <location>
        <begin position="1"/>
        <end position="22"/>
    </location>
</feature>
<dbReference type="SUPFAM" id="SSF55681">
    <property type="entry name" value="Class II aaRS and biotin synthetases"/>
    <property type="match status" value="1"/>
</dbReference>
<dbReference type="PIRSF" id="PIRSF001549">
    <property type="entry name" value="His-tRNA_synth"/>
    <property type="match status" value="1"/>
</dbReference>
<dbReference type="Gene3D" id="3.30.930.10">
    <property type="entry name" value="Bira Bifunctional Protein, Domain 2"/>
    <property type="match status" value="1"/>
</dbReference>
<comment type="subcellular location">
    <subcellularLocation>
        <location evidence="5">Cytoplasm</location>
    </subcellularLocation>
</comment>
<dbReference type="SUPFAM" id="SSF52954">
    <property type="entry name" value="Class II aaRS ABD-related"/>
    <property type="match status" value="1"/>
</dbReference>
<protein>
    <recommendedName>
        <fullName evidence="5">Histidine--tRNA ligase</fullName>
        <ecNumber evidence="5">6.1.1.21</ecNumber>
    </recommendedName>
    <alternativeName>
        <fullName evidence="5">Histidyl-tRNA synthetase</fullName>
        <shortName evidence="5">HisRS</shortName>
    </alternativeName>
</protein>
<feature type="compositionally biased region" description="Basic and acidic residues" evidence="7">
    <location>
        <begin position="293"/>
        <end position="313"/>
    </location>
</feature>
<evidence type="ECO:0000313" key="9">
    <source>
        <dbReference type="EMBL" id="PIR41118.1"/>
    </source>
</evidence>
<feature type="binding site" evidence="6">
    <location>
        <position position="146"/>
    </location>
    <ligand>
        <name>L-histidine</name>
        <dbReference type="ChEBI" id="CHEBI:57595"/>
    </ligand>
</feature>
<dbReference type="InterPro" id="IPR006195">
    <property type="entry name" value="aa-tRNA-synth_II"/>
</dbReference>
<evidence type="ECO:0000313" key="10">
    <source>
        <dbReference type="Proteomes" id="UP000230232"/>
    </source>
</evidence>
<dbReference type="EMBL" id="PCXO01000012">
    <property type="protein sequence ID" value="PIR41118.1"/>
    <property type="molecule type" value="Genomic_DNA"/>
</dbReference>
<keyword evidence="5 9" id="KW-0436">Ligase</keyword>
<comment type="similarity">
    <text evidence="1 5">Belongs to the class-II aminoacyl-tRNA synthetase family.</text>
</comment>
<feature type="binding site" evidence="6">
    <location>
        <position position="150"/>
    </location>
    <ligand>
        <name>L-histidine</name>
        <dbReference type="ChEBI" id="CHEBI:57595"/>
    </ligand>
</feature>